<sequence>MKKRREGFSLIEVMVALVILVIGLIGIFNLHIVAKRASFESFQQTQAAYFANDILNRMKLNNTVLNNYDDGSPYSGGGSAPAKSCDVALGATVTCTAAETLAWDLFQWQELFTGAAEAVGSQNVGGLDSATACLNVNGSNVTIVMAWRGIQETAGTAYETTDCGSSLGKRRRVFILKTVINQG</sequence>
<gene>
    <name evidence="2" type="ORF">NCTC10738_02955</name>
</gene>
<evidence type="ECO:0000313" key="3">
    <source>
        <dbReference type="Proteomes" id="UP000254069"/>
    </source>
</evidence>
<evidence type="ECO:0000256" key="1">
    <source>
        <dbReference type="SAM" id="Phobius"/>
    </source>
</evidence>
<keyword evidence="1" id="KW-0472">Membrane</keyword>
<dbReference type="Proteomes" id="UP000254069">
    <property type="component" value="Unassembled WGS sequence"/>
</dbReference>
<dbReference type="Pfam" id="PF07963">
    <property type="entry name" value="N_methyl"/>
    <property type="match status" value="1"/>
</dbReference>
<proteinExistence type="predicted"/>
<keyword evidence="3" id="KW-1185">Reference proteome</keyword>
<dbReference type="InterPro" id="IPR013362">
    <property type="entry name" value="Pilus_4_PilV"/>
</dbReference>
<dbReference type="AlphaFoldDB" id="A0A380BE38"/>
<keyword evidence="1" id="KW-0812">Transmembrane</keyword>
<protein>
    <submittedName>
        <fullName evidence="2">Tfp pilus assembly protein PilV</fullName>
    </submittedName>
</protein>
<dbReference type="EMBL" id="UGYO01000002">
    <property type="protein sequence ID" value="SUJ00028.1"/>
    <property type="molecule type" value="Genomic_DNA"/>
</dbReference>
<reference evidence="2 3" key="1">
    <citation type="submission" date="2018-06" db="EMBL/GenBank/DDBJ databases">
        <authorList>
            <consortium name="Pathogen Informatics"/>
            <person name="Doyle S."/>
        </authorList>
    </citation>
    <scope>NUCLEOTIDE SEQUENCE [LARGE SCALE GENOMIC DNA]</scope>
    <source>
        <strain evidence="2 3">NCTC10738</strain>
    </source>
</reference>
<dbReference type="InterPro" id="IPR012902">
    <property type="entry name" value="N_methyl_site"/>
</dbReference>
<accession>A0A380BE38</accession>
<keyword evidence="1" id="KW-1133">Transmembrane helix</keyword>
<dbReference type="NCBIfam" id="TIGR02532">
    <property type="entry name" value="IV_pilin_GFxxxE"/>
    <property type="match status" value="1"/>
</dbReference>
<dbReference type="RefSeq" id="WP_115390057.1">
    <property type="nucleotide sequence ID" value="NZ_AP024614.1"/>
</dbReference>
<organism evidence="2 3">
    <name type="scientific">Shewanella algae</name>
    <dbReference type="NCBI Taxonomy" id="38313"/>
    <lineage>
        <taxon>Bacteria</taxon>
        <taxon>Pseudomonadati</taxon>
        <taxon>Pseudomonadota</taxon>
        <taxon>Gammaproteobacteria</taxon>
        <taxon>Alteromonadales</taxon>
        <taxon>Shewanellaceae</taxon>
        <taxon>Shewanella</taxon>
    </lineage>
</organism>
<feature type="transmembrane region" description="Helical" evidence="1">
    <location>
        <begin position="7"/>
        <end position="28"/>
    </location>
</feature>
<evidence type="ECO:0000313" key="2">
    <source>
        <dbReference type="EMBL" id="SUJ00028.1"/>
    </source>
</evidence>
<name>A0A380BE38_9GAMM</name>
<dbReference type="NCBIfam" id="TIGR02523">
    <property type="entry name" value="type_IV_pilV"/>
    <property type="match status" value="1"/>
</dbReference>